<sequence>MPPSEEIILYHYTFSPYAKRVVWYLNLRRIPYTQCLQPPILPRPSLKALGTSYRRIPILSIGKDIYNDTRLILQKLNEFYPSSERYPGISSEGLGGGVEKLLEFWTVNGLFARAAALIPKDLPLSKDEKFRKDREDFSGRKWDAEAAERNRTEALVEIRNAFELMETTILADGRDWLAGGEKPGMADIEAVWPFHWLTTLPGALPPPLVSPTQYPKVFAWISRFDASTRSAAKSLGKPKTIKGDEAISITQKAGFAEEEELRVDELDPSGLKRGEWVEVWPTDSGSKHKDCGRLVGLSAREVVVETEGGVRGVRVHAPRGGFRVRRVEGGKL</sequence>
<feature type="domain" description="DUF7962" evidence="2">
    <location>
        <begin position="113"/>
        <end position="232"/>
    </location>
</feature>
<dbReference type="Pfam" id="PF25907">
    <property type="entry name" value="DUF7962"/>
    <property type="match status" value="1"/>
</dbReference>
<evidence type="ECO:0000313" key="3">
    <source>
        <dbReference type="EMBL" id="KAL2071652.1"/>
    </source>
</evidence>
<evidence type="ECO:0000313" key="4">
    <source>
        <dbReference type="Proteomes" id="UP001595075"/>
    </source>
</evidence>
<comment type="caution">
    <text evidence="3">The sequence shown here is derived from an EMBL/GenBank/DDBJ whole genome shotgun (WGS) entry which is preliminary data.</text>
</comment>
<accession>A0ABR4CPG8</accession>
<dbReference type="Pfam" id="PF13417">
    <property type="entry name" value="GST_N_3"/>
    <property type="match status" value="1"/>
</dbReference>
<dbReference type="SUPFAM" id="SSF47616">
    <property type="entry name" value="GST C-terminal domain-like"/>
    <property type="match status" value="1"/>
</dbReference>
<proteinExistence type="predicted"/>
<evidence type="ECO:0000259" key="1">
    <source>
        <dbReference type="Pfam" id="PF13417"/>
    </source>
</evidence>
<dbReference type="InterPro" id="IPR004045">
    <property type="entry name" value="Glutathione_S-Trfase_N"/>
</dbReference>
<dbReference type="InterPro" id="IPR036249">
    <property type="entry name" value="Thioredoxin-like_sf"/>
</dbReference>
<feature type="domain" description="GST N-terminal" evidence="1">
    <location>
        <begin position="9"/>
        <end position="82"/>
    </location>
</feature>
<dbReference type="CDD" id="cd00570">
    <property type="entry name" value="GST_N_family"/>
    <property type="match status" value="1"/>
</dbReference>
<evidence type="ECO:0008006" key="5">
    <source>
        <dbReference type="Google" id="ProtNLM"/>
    </source>
</evidence>
<protein>
    <recommendedName>
        <fullName evidence="5">Glutathione S-transferase</fullName>
    </recommendedName>
</protein>
<gene>
    <name evidence="3" type="ORF">VTL71DRAFT_12887</name>
</gene>
<reference evidence="3 4" key="1">
    <citation type="journal article" date="2024" name="Commun. Biol.">
        <title>Comparative genomic analysis of thermophilic fungi reveals convergent evolutionary adaptations and gene losses.</title>
        <authorList>
            <person name="Steindorff A.S."/>
            <person name="Aguilar-Pontes M.V."/>
            <person name="Robinson A.J."/>
            <person name="Andreopoulos B."/>
            <person name="LaButti K."/>
            <person name="Kuo A."/>
            <person name="Mondo S."/>
            <person name="Riley R."/>
            <person name="Otillar R."/>
            <person name="Haridas S."/>
            <person name="Lipzen A."/>
            <person name="Grimwood J."/>
            <person name="Schmutz J."/>
            <person name="Clum A."/>
            <person name="Reid I.D."/>
            <person name="Moisan M.C."/>
            <person name="Butler G."/>
            <person name="Nguyen T.T.M."/>
            <person name="Dewar K."/>
            <person name="Conant G."/>
            <person name="Drula E."/>
            <person name="Henrissat B."/>
            <person name="Hansel C."/>
            <person name="Singer S."/>
            <person name="Hutchinson M.I."/>
            <person name="de Vries R.P."/>
            <person name="Natvig D.O."/>
            <person name="Powell A.J."/>
            <person name="Tsang A."/>
            <person name="Grigoriev I.V."/>
        </authorList>
    </citation>
    <scope>NUCLEOTIDE SEQUENCE [LARGE SCALE GENOMIC DNA]</scope>
    <source>
        <strain evidence="3 4">CBS 494.80</strain>
    </source>
</reference>
<dbReference type="Gene3D" id="3.40.30.110">
    <property type="match status" value="2"/>
</dbReference>
<evidence type="ECO:0000259" key="2">
    <source>
        <dbReference type="Pfam" id="PF25907"/>
    </source>
</evidence>
<organism evidence="3 4">
    <name type="scientific">Oculimacula yallundae</name>
    <dbReference type="NCBI Taxonomy" id="86028"/>
    <lineage>
        <taxon>Eukaryota</taxon>
        <taxon>Fungi</taxon>
        <taxon>Dikarya</taxon>
        <taxon>Ascomycota</taxon>
        <taxon>Pezizomycotina</taxon>
        <taxon>Leotiomycetes</taxon>
        <taxon>Helotiales</taxon>
        <taxon>Ploettnerulaceae</taxon>
        <taxon>Oculimacula</taxon>
    </lineage>
</organism>
<name>A0ABR4CPG8_9HELO</name>
<dbReference type="SUPFAM" id="SSF52833">
    <property type="entry name" value="Thioredoxin-like"/>
    <property type="match status" value="1"/>
</dbReference>
<dbReference type="InterPro" id="IPR036282">
    <property type="entry name" value="Glutathione-S-Trfase_C_sf"/>
</dbReference>
<dbReference type="EMBL" id="JAZHXI010000005">
    <property type="protein sequence ID" value="KAL2071652.1"/>
    <property type="molecule type" value="Genomic_DNA"/>
</dbReference>
<dbReference type="InterPro" id="IPR058268">
    <property type="entry name" value="DUF7962"/>
</dbReference>
<dbReference type="Gene3D" id="1.20.1050.10">
    <property type="match status" value="1"/>
</dbReference>
<dbReference type="Proteomes" id="UP001595075">
    <property type="component" value="Unassembled WGS sequence"/>
</dbReference>
<keyword evidence="4" id="KW-1185">Reference proteome</keyword>